<organism evidence="3 4">
    <name type="scientific">Dentiscutata erythropus</name>
    <dbReference type="NCBI Taxonomy" id="1348616"/>
    <lineage>
        <taxon>Eukaryota</taxon>
        <taxon>Fungi</taxon>
        <taxon>Fungi incertae sedis</taxon>
        <taxon>Mucoromycota</taxon>
        <taxon>Glomeromycotina</taxon>
        <taxon>Glomeromycetes</taxon>
        <taxon>Diversisporales</taxon>
        <taxon>Gigasporaceae</taxon>
        <taxon>Dentiscutata</taxon>
    </lineage>
</organism>
<dbReference type="GO" id="GO:0005634">
    <property type="term" value="C:nucleus"/>
    <property type="evidence" value="ECO:0007669"/>
    <property type="project" value="TreeGrafter"/>
</dbReference>
<dbReference type="InterPro" id="IPR006600">
    <property type="entry name" value="HTH_CenpB_DNA-bd_dom"/>
</dbReference>
<keyword evidence="4" id="KW-1185">Reference proteome</keyword>
<evidence type="ECO:0000259" key="2">
    <source>
        <dbReference type="PROSITE" id="PS51253"/>
    </source>
</evidence>
<evidence type="ECO:0000313" key="3">
    <source>
        <dbReference type="EMBL" id="CAG8813247.1"/>
    </source>
</evidence>
<dbReference type="OrthoDB" id="2433378at2759"/>
<gene>
    <name evidence="3" type="ORF">DERYTH_LOCUS25766</name>
</gene>
<dbReference type="PANTHER" id="PTHR19303:SF73">
    <property type="entry name" value="PROTEIN PDC2"/>
    <property type="match status" value="1"/>
</dbReference>
<evidence type="ECO:0000313" key="4">
    <source>
        <dbReference type="Proteomes" id="UP000789405"/>
    </source>
</evidence>
<dbReference type="PROSITE" id="PS51253">
    <property type="entry name" value="HTH_CENPB"/>
    <property type="match status" value="1"/>
</dbReference>
<dbReference type="GO" id="GO:0003677">
    <property type="term" value="F:DNA binding"/>
    <property type="evidence" value="ECO:0007669"/>
    <property type="project" value="UniProtKB-KW"/>
</dbReference>
<dbReference type="SMART" id="SM00674">
    <property type="entry name" value="CENPB"/>
    <property type="match status" value="1"/>
</dbReference>
<feature type="domain" description="HTH CENPB-type" evidence="2">
    <location>
        <begin position="77"/>
        <end position="149"/>
    </location>
</feature>
<dbReference type="EMBL" id="CAJVPY010049874">
    <property type="protein sequence ID" value="CAG8813247.1"/>
    <property type="molecule type" value="Genomic_DNA"/>
</dbReference>
<dbReference type="InterPro" id="IPR050863">
    <property type="entry name" value="CenT-Element_Derived"/>
</dbReference>
<dbReference type="SUPFAM" id="SSF46689">
    <property type="entry name" value="Homeodomain-like"/>
    <property type="match status" value="2"/>
</dbReference>
<proteinExistence type="predicted"/>
<dbReference type="PANTHER" id="PTHR19303">
    <property type="entry name" value="TRANSPOSON"/>
    <property type="match status" value="1"/>
</dbReference>
<keyword evidence="1" id="KW-0238">DNA-binding</keyword>
<reference evidence="3" key="1">
    <citation type="submission" date="2021-06" db="EMBL/GenBank/DDBJ databases">
        <authorList>
            <person name="Kallberg Y."/>
            <person name="Tangrot J."/>
            <person name="Rosling A."/>
        </authorList>
    </citation>
    <scope>NUCLEOTIDE SEQUENCE</scope>
    <source>
        <strain evidence="3">MA453B</strain>
    </source>
</reference>
<comment type="caution">
    <text evidence="3">The sequence shown here is derived from an EMBL/GenBank/DDBJ whole genome shotgun (WGS) entry which is preliminary data.</text>
</comment>
<accession>A0A9N9K7T3</accession>
<dbReference type="Gene3D" id="1.10.10.60">
    <property type="entry name" value="Homeodomain-like"/>
    <property type="match status" value="2"/>
</dbReference>
<dbReference type="InterPro" id="IPR041188">
    <property type="entry name" value="HTH_ABP1_N"/>
</dbReference>
<dbReference type="InterPro" id="IPR009057">
    <property type="entry name" value="Homeodomain-like_sf"/>
</dbReference>
<dbReference type="Pfam" id="PF03221">
    <property type="entry name" value="HTH_Tnp_Tc5"/>
    <property type="match status" value="1"/>
</dbReference>
<protein>
    <submittedName>
        <fullName evidence="3">12061_t:CDS:1</fullName>
    </submittedName>
</protein>
<dbReference type="Proteomes" id="UP000789405">
    <property type="component" value="Unassembled WGS sequence"/>
</dbReference>
<sequence length="187" mass="21805">VKTVDIPFLEETMPKRTTLTDAQKRDFCVYARKNKRTQSQYVKWIEDKWNFTIDESTVSRILKTSDQRIGNKIVNSNTKRHRTTTYPELDLALKEFVLIYQHQTVLSDALLIEKAKALANGLEIPQRALNFSPGWLYKFKSRNGIHLCKLQREAASADEVAIDEMLLLIKDKCANYSIERIYNMDEM</sequence>
<dbReference type="AlphaFoldDB" id="A0A9N9K7T3"/>
<feature type="non-terminal residue" evidence="3">
    <location>
        <position position="187"/>
    </location>
</feature>
<evidence type="ECO:0000256" key="1">
    <source>
        <dbReference type="ARBA" id="ARBA00023125"/>
    </source>
</evidence>
<dbReference type="Pfam" id="PF18107">
    <property type="entry name" value="HTH_ABP1_N"/>
    <property type="match status" value="1"/>
</dbReference>
<feature type="non-terminal residue" evidence="3">
    <location>
        <position position="1"/>
    </location>
</feature>
<name>A0A9N9K7T3_9GLOM</name>